<protein>
    <submittedName>
        <fullName evidence="1">Uncharacterized protein</fullName>
    </submittedName>
</protein>
<evidence type="ECO:0000313" key="2">
    <source>
        <dbReference type="Proteomes" id="UP000712600"/>
    </source>
</evidence>
<accession>A0A8S9RJ03</accession>
<proteinExistence type="predicted"/>
<gene>
    <name evidence="1" type="ORF">F2Q69_00059174</name>
</gene>
<comment type="caution">
    <text evidence="1">The sequence shown here is derived from an EMBL/GenBank/DDBJ whole genome shotgun (WGS) entry which is preliminary data.</text>
</comment>
<dbReference type="EMBL" id="QGKX02000095">
    <property type="protein sequence ID" value="KAF3572422.1"/>
    <property type="molecule type" value="Genomic_DNA"/>
</dbReference>
<sequence length="93" mass="10229">MCTAVGGCSSSPSTFTFYVCFAHFPHVFFPLRHACSSEPSGIFAEWFDLELLSKCGEEGVVSLCSTTDLPSFGVWRCFLPSAPRFWVHVAANL</sequence>
<evidence type="ECO:0000313" key="1">
    <source>
        <dbReference type="EMBL" id="KAF3572422.1"/>
    </source>
</evidence>
<reference evidence="1" key="1">
    <citation type="submission" date="2019-12" db="EMBL/GenBank/DDBJ databases">
        <title>Genome sequencing and annotation of Brassica cretica.</title>
        <authorList>
            <person name="Studholme D.J."/>
            <person name="Sarris P."/>
        </authorList>
    </citation>
    <scope>NUCLEOTIDE SEQUENCE</scope>
    <source>
        <strain evidence="1">PFS-109/04</strain>
        <tissue evidence="1">Leaf</tissue>
    </source>
</reference>
<organism evidence="1 2">
    <name type="scientific">Brassica cretica</name>
    <name type="common">Mustard</name>
    <dbReference type="NCBI Taxonomy" id="69181"/>
    <lineage>
        <taxon>Eukaryota</taxon>
        <taxon>Viridiplantae</taxon>
        <taxon>Streptophyta</taxon>
        <taxon>Embryophyta</taxon>
        <taxon>Tracheophyta</taxon>
        <taxon>Spermatophyta</taxon>
        <taxon>Magnoliopsida</taxon>
        <taxon>eudicotyledons</taxon>
        <taxon>Gunneridae</taxon>
        <taxon>Pentapetalae</taxon>
        <taxon>rosids</taxon>
        <taxon>malvids</taxon>
        <taxon>Brassicales</taxon>
        <taxon>Brassicaceae</taxon>
        <taxon>Brassiceae</taxon>
        <taxon>Brassica</taxon>
    </lineage>
</organism>
<name>A0A8S9RJ03_BRACR</name>
<dbReference type="AlphaFoldDB" id="A0A8S9RJ03"/>
<dbReference type="Proteomes" id="UP000712600">
    <property type="component" value="Unassembled WGS sequence"/>
</dbReference>